<feature type="domain" description="PNPLA" evidence="6">
    <location>
        <begin position="62"/>
        <end position="250"/>
    </location>
</feature>
<dbReference type="PANTHER" id="PTHR32241">
    <property type="entry name" value="PATATIN-LIKE PROTEIN 6"/>
    <property type="match status" value="1"/>
</dbReference>
<reference evidence="7" key="1">
    <citation type="submission" date="2022-07" db="EMBL/GenBank/DDBJ databases">
        <authorList>
            <person name="Macas J."/>
            <person name="Novak P."/>
            <person name="Neumann P."/>
        </authorList>
    </citation>
    <scope>NUCLEOTIDE SEQUENCE</scope>
</reference>
<dbReference type="PROSITE" id="PS51635">
    <property type="entry name" value="PNPLA"/>
    <property type="match status" value="1"/>
</dbReference>
<dbReference type="OrthoDB" id="630895at2759"/>
<dbReference type="CDD" id="cd07199">
    <property type="entry name" value="Pat17_PNPLA8_PNPLA9_like"/>
    <property type="match status" value="1"/>
</dbReference>
<evidence type="ECO:0000313" key="7">
    <source>
        <dbReference type="EMBL" id="CAH9068432.1"/>
    </source>
</evidence>
<dbReference type="InterPro" id="IPR002641">
    <property type="entry name" value="PNPLA_dom"/>
</dbReference>
<dbReference type="Proteomes" id="UP001152484">
    <property type="component" value="Unassembled WGS sequence"/>
</dbReference>
<protein>
    <recommendedName>
        <fullName evidence="6">PNPLA domain-containing protein</fullName>
    </recommendedName>
</protein>
<accession>A0A9P0YMB0</accession>
<comment type="similarity">
    <text evidence="1">Belongs to the patatin family.</text>
</comment>
<dbReference type="GO" id="GO:0016787">
    <property type="term" value="F:hydrolase activity"/>
    <property type="evidence" value="ECO:0007669"/>
    <property type="project" value="UniProtKB-KW"/>
</dbReference>
<evidence type="ECO:0000256" key="1">
    <source>
        <dbReference type="ARBA" id="ARBA00010240"/>
    </source>
</evidence>
<comment type="caution">
    <text evidence="7">The sequence shown here is derived from an EMBL/GenBank/DDBJ whole genome shotgun (WGS) entry which is preliminary data.</text>
</comment>
<dbReference type="AlphaFoldDB" id="A0A9P0YMB0"/>
<dbReference type="Gene3D" id="3.40.1090.10">
    <property type="entry name" value="Cytosolic phospholipase A2 catalytic domain"/>
    <property type="match status" value="1"/>
</dbReference>
<name>A0A9P0YMB0_CUSEU</name>
<keyword evidence="8" id="KW-1185">Reference proteome</keyword>
<evidence type="ECO:0000313" key="8">
    <source>
        <dbReference type="Proteomes" id="UP001152484"/>
    </source>
</evidence>
<evidence type="ECO:0000259" key="6">
    <source>
        <dbReference type="PROSITE" id="PS51635"/>
    </source>
</evidence>
<evidence type="ECO:0000256" key="4">
    <source>
        <dbReference type="ARBA" id="ARBA00023098"/>
    </source>
</evidence>
<sequence length="432" mass="45668">MQIGTEPKMGGVDKLSYEIFSILESNFLFGCGDRKQGMVAGKENVKPFSGRDFSSGKVRVLSIDDGGSTDGVLAAKSLAHLEAILRRKSGDHTASIADFFDVVAGSGGGGVLAGLLFTRGKTGGRPVFTAEEALAFIAKNGRRFSLSSPTGVLRRVFRQSNVFKKVFGGSTLRDTTKAVLIPCYDLTTGAPFLFSRADALKMDGCDFRMADVCGATVADREVEIKSVDGKKRITAVGGGVTMNNPTAAAITHVLNNKHDFPLCNGVEDLLVVSLGNGESDPGTGNILASPASFVTIAGDGAADMVDQALSLAFGQAKSKTNYIRIQGHGSFGKRLQRLHSSHDRKTAAAAAGSTDIAEEMLRQKNVESVLFRGKKLAATTNLEKLEGVADELIKEQERRKSGAVYAVPFVNHFSPSPRISSSAATLTPISLS</sequence>
<organism evidence="7 8">
    <name type="scientific">Cuscuta europaea</name>
    <name type="common">European dodder</name>
    <dbReference type="NCBI Taxonomy" id="41803"/>
    <lineage>
        <taxon>Eukaryota</taxon>
        <taxon>Viridiplantae</taxon>
        <taxon>Streptophyta</taxon>
        <taxon>Embryophyta</taxon>
        <taxon>Tracheophyta</taxon>
        <taxon>Spermatophyta</taxon>
        <taxon>Magnoliopsida</taxon>
        <taxon>eudicotyledons</taxon>
        <taxon>Gunneridae</taxon>
        <taxon>Pentapetalae</taxon>
        <taxon>asterids</taxon>
        <taxon>lamiids</taxon>
        <taxon>Solanales</taxon>
        <taxon>Convolvulaceae</taxon>
        <taxon>Cuscuteae</taxon>
        <taxon>Cuscuta</taxon>
        <taxon>Cuscuta subgen. Cuscuta</taxon>
    </lineage>
</organism>
<evidence type="ECO:0000256" key="5">
    <source>
        <dbReference type="PROSITE-ProRule" id="PRU01161"/>
    </source>
</evidence>
<dbReference type="GO" id="GO:0016042">
    <property type="term" value="P:lipid catabolic process"/>
    <property type="evidence" value="ECO:0007669"/>
    <property type="project" value="UniProtKB-KW"/>
</dbReference>
<keyword evidence="3" id="KW-0442">Lipid degradation</keyword>
<gene>
    <name evidence="7" type="ORF">CEURO_LOCUS2831</name>
</gene>
<comment type="caution">
    <text evidence="5">Lacks conserved residue(s) required for the propagation of feature annotation.</text>
</comment>
<evidence type="ECO:0000256" key="2">
    <source>
        <dbReference type="ARBA" id="ARBA00022801"/>
    </source>
</evidence>
<dbReference type="SUPFAM" id="SSF52151">
    <property type="entry name" value="FabD/lysophospholipase-like"/>
    <property type="match status" value="1"/>
</dbReference>
<evidence type="ECO:0000256" key="3">
    <source>
        <dbReference type="ARBA" id="ARBA00022963"/>
    </source>
</evidence>
<dbReference type="InterPro" id="IPR016035">
    <property type="entry name" value="Acyl_Trfase/lysoPLipase"/>
</dbReference>
<keyword evidence="4" id="KW-0443">Lipid metabolism</keyword>
<proteinExistence type="inferred from homology"/>
<dbReference type="EMBL" id="CAMAPE010000005">
    <property type="protein sequence ID" value="CAH9068432.1"/>
    <property type="molecule type" value="Genomic_DNA"/>
</dbReference>
<dbReference type="PANTHER" id="PTHR32241:SF12">
    <property type="entry name" value="OS03G0784100 PROTEIN"/>
    <property type="match status" value="1"/>
</dbReference>
<keyword evidence="2" id="KW-0378">Hydrolase</keyword>